<evidence type="ECO:0000256" key="1">
    <source>
        <dbReference type="ARBA" id="ARBA00022837"/>
    </source>
</evidence>
<dbReference type="PROSITE" id="PS00018">
    <property type="entry name" value="EF_HAND_1"/>
    <property type="match status" value="2"/>
</dbReference>
<protein>
    <recommendedName>
        <fullName evidence="3">EF-hand domain-containing protein</fullName>
    </recommendedName>
</protein>
<evidence type="ECO:0000313" key="8">
    <source>
        <dbReference type="Proteomes" id="UP000663866"/>
    </source>
</evidence>
<feature type="region of interest" description="Disordered" evidence="2">
    <location>
        <begin position="39"/>
        <end position="59"/>
    </location>
</feature>
<dbReference type="Proteomes" id="UP000681720">
    <property type="component" value="Unassembled WGS sequence"/>
</dbReference>
<evidence type="ECO:0000313" key="5">
    <source>
        <dbReference type="EMBL" id="CAF3880176.1"/>
    </source>
</evidence>
<feature type="domain" description="EF-hand" evidence="3">
    <location>
        <begin position="90"/>
        <end position="125"/>
    </location>
</feature>
<keyword evidence="8" id="KW-1185">Reference proteome</keyword>
<keyword evidence="1" id="KW-0106">Calcium</keyword>
<evidence type="ECO:0000259" key="3">
    <source>
        <dbReference type="PROSITE" id="PS50222"/>
    </source>
</evidence>
<evidence type="ECO:0000313" key="6">
    <source>
        <dbReference type="EMBL" id="CAF3926539.1"/>
    </source>
</evidence>
<evidence type="ECO:0000256" key="2">
    <source>
        <dbReference type="SAM" id="MobiDB-lite"/>
    </source>
</evidence>
<dbReference type="InterPro" id="IPR011992">
    <property type="entry name" value="EF-hand-dom_pair"/>
</dbReference>
<dbReference type="PROSITE" id="PS50222">
    <property type="entry name" value="EF_HAND_2"/>
    <property type="match status" value="2"/>
</dbReference>
<organism evidence="6 8">
    <name type="scientific">Rotaria magnacalcarata</name>
    <dbReference type="NCBI Taxonomy" id="392030"/>
    <lineage>
        <taxon>Eukaryota</taxon>
        <taxon>Metazoa</taxon>
        <taxon>Spiralia</taxon>
        <taxon>Gnathifera</taxon>
        <taxon>Rotifera</taxon>
        <taxon>Eurotatoria</taxon>
        <taxon>Bdelloidea</taxon>
        <taxon>Philodinida</taxon>
        <taxon>Philodinidae</taxon>
        <taxon>Rotaria</taxon>
    </lineage>
</organism>
<dbReference type="SUPFAM" id="SSF47473">
    <property type="entry name" value="EF-hand"/>
    <property type="match status" value="1"/>
</dbReference>
<feature type="domain" description="EF-hand" evidence="3">
    <location>
        <begin position="135"/>
        <end position="162"/>
    </location>
</feature>
<dbReference type="Proteomes" id="UP000676336">
    <property type="component" value="Unassembled WGS sequence"/>
</dbReference>
<sequence>MNFFDFGREQLENGSLNGMLQEVGISDVRPFLNQFRDRAKQEAPQNDEDSTDESNVYSGGQNAGNMFQGAMKAYEAFSGGQGGGVGSTIQNAQKMYEMYKQFDKNGDGKITEVDIQLYLQELGLGGASAYLAKGIFQAVDQNHNGALDFTDLMALATMLNKLYGRFGNVA</sequence>
<comment type="caution">
    <text evidence="6">The sequence shown here is derived from an EMBL/GenBank/DDBJ whole genome shotgun (WGS) entry which is preliminary data.</text>
</comment>
<evidence type="ECO:0000313" key="7">
    <source>
        <dbReference type="EMBL" id="CAF4003052.1"/>
    </source>
</evidence>
<dbReference type="EMBL" id="CAJOBJ010004518">
    <property type="protein sequence ID" value="CAF4003052.1"/>
    <property type="molecule type" value="Genomic_DNA"/>
</dbReference>
<dbReference type="InterPro" id="IPR018247">
    <property type="entry name" value="EF_Hand_1_Ca_BS"/>
</dbReference>
<dbReference type="Pfam" id="PF13499">
    <property type="entry name" value="EF-hand_7"/>
    <property type="match status" value="1"/>
</dbReference>
<accession>A0A819JBW9</accession>
<dbReference type="Proteomes" id="UP000663866">
    <property type="component" value="Unassembled WGS sequence"/>
</dbReference>
<dbReference type="Gene3D" id="1.10.238.10">
    <property type="entry name" value="EF-hand"/>
    <property type="match status" value="1"/>
</dbReference>
<dbReference type="EMBL" id="CAJOBH010000044">
    <property type="protein sequence ID" value="CAF3753069.1"/>
    <property type="molecule type" value="Genomic_DNA"/>
</dbReference>
<reference evidence="6" key="1">
    <citation type="submission" date="2021-02" db="EMBL/GenBank/DDBJ databases">
        <authorList>
            <person name="Nowell W R."/>
        </authorList>
    </citation>
    <scope>NUCLEOTIDE SEQUENCE</scope>
</reference>
<dbReference type="Proteomes" id="UP000681967">
    <property type="component" value="Unassembled WGS sequence"/>
</dbReference>
<dbReference type="InterPro" id="IPR002048">
    <property type="entry name" value="EF_hand_dom"/>
</dbReference>
<dbReference type="GO" id="GO:0005509">
    <property type="term" value="F:calcium ion binding"/>
    <property type="evidence" value="ECO:0007669"/>
    <property type="project" value="InterPro"/>
</dbReference>
<gene>
    <name evidence="4" type="ORF">BYL167_LOCUS437</name>
    <name evidence="7" type="ORF">GIL414_LOCUS11872</name>
    <name evidence="6" type="ORF">OVN521_LOCUS10884</name>
    <name evidence="5" type="ORF">SMN809_LOCUS5566</name>
</gene>
<dbReference type="EMBL" id="CAJOBI010001417">
    <property type="protein sequence ID" value="CAF3880176.1"/>
    <property type="molecule type" value="Genomic_DNA"/>
</dbReference>
<dbReference type="EMBL" id="CAJOBG010001412">
    <property type="protein sequence ID" value="CAF3926539.1"/>
    <property type="molecule type" value="Genomic_DNA"/>
</dbReference>
<name>A0A819JBW9_9BILA</name>
<dbReference type="AlphaFoldDB" id="A0A819JBW9"/>
<evidence type="ECO:0000313" key="4">
    <source>
        <dbReference type="EMBL" id="CAF3753069.1"/>
    </source>
</evidence>
<proteinExistence type="predicted"/>
<dbReference type="SMART" id="SM00054">
    <property type="entry name" value="EFh"/>
    <property type="match status" value="2"/>
</dbReference>